<gene>
    <name evidence="3" type="ORF">PG994_002685</name>
</gene>
<dbReference type="Proteomes" id="UP001480595">
    <property type="component" value="Unassembled WGS sequence"/>
</dbReference>
<name>A0ABR1W5Z1_9PEZI</name>
<sequence>MPFFPDLDFSRRGRPRTTHRQDNRHVIVAAQHFPQFSHLPKEIQFMIWKLAVIEENKGRILCLHKDTNLFRTTKESRSIATMVYSTLIAIVETHCDAMVVKPRMDQCEALDQDLQGRDPEADEPSRTTKSIQSPHNAYSRRCGLRTQGGAGGRQRRRSRRRDDGLGADTGRGTGCGGCAIGRNNRTAHGGREGQSQGGSGGYGDHFELNILVAFDDSSLHVKTLLFLVFPKEKLSLGEGEA</sequence>
<protein>
    <recommendedName>
        <fullName evidence="2">2EXR domain-containing protein</fullName>
    </recommendedName>
</protein>
<reference evidence="3 4" key="1">
    <citation type="submission" date="2023-01" db="EMBL/GenBank/DDBJ databases">
        <title>Analysis of 21 Apiospora genomes using comparative genomics revels a genus with tremendous synthesis potential of carbohydrate active enzymes and secondary metabolites.</title>
        <authorList>
            <person name="Sorensen T."/>
        </authorList>
    </citation>
    <scope>NUCLEOTIDE SEQUENCE [LARGE SCALE GENOMIC DNA]</scope>
    <source>
        <strain evidence="3 4">CBS 135458</strain>
    </source>
</reference>
<dbReference type="GeneID" id="92087157"/>
<feature type="domain" description="2EXR" evidence="2">
    <location>
        <begin position="33"/>
        <end position="86"/>
    </location>
</feature>
<feature type="compositionally biased region" description="Basic and acidic residues" evidence="1">
    <location>
        <begin position="115"/>
        <end position="126"/>
    </location>
</feature>
<feature type="compositionally biased region" description="Gly residues" evidence="1">
    <location>
        <begin position="167"/>
        <end position="179"/>
    </location>
</feature>
<evidence type="ECO:0000313" key="3">
    <source>
        <dbReference type="EMBL" id="KAK8078878.1"/>
    </source>
</evidence>
<dbReference type="Pfam" id="PF20150">
    <property type="entry name" value="2EXR"/>
    <property type="match status" value="1"/>
</dbReference>
<dbReference type="EMBL" id="JAQQWL010000003">
    <property type="protein sequence ID" value="KAK8078878.1"/>
    <property type="molecule type" value="Genomic_DNA"/>
</dbReference>
<organism evidence="3 4">
    <name type="scientific">Apiospora phragmitis</name>
    <dbReference type="NCBI Taxonomy" id="2905665"/>
    <lineage>
        <taxon>Eukaryota</taxon>
        <taxon>Fungi</taxon>
        <taxon>Dikarya</taxon>
        <taxon>Ascomycota</taxon>
        <taxon>Pezizomycotina</taxon>
        <taxon>Sordariomycetes</taxon>
        <taxon>Xylariomycetidae</taxon>
        <taxon>Amphisphaeriales</taxon>
        <taxon>Apiosporaceae</taxon>
        <taxon>Apiospora</taxon>
    </lineage>
</organism>
<evidence type="ECO:0000256" key="1">
    <source>
        <dbReference type="SAM" id="MobiDB-lite"/>
    </source>
</evidence>
<accession>A0ABR1W5Z1</accession>
<feature type="compositionally biased region" description="Polar residues" evidence="1">
    <location>
        <begin position="127"/>
        <end position="136"/>
    </location>
</feature>
<evidence type="ECO:0000259" key="2">
    <source>
        <dbReference type="Pfam" id="PF20150"/>
    </source>
</evidence>
<comment type="caution">
    <text evidence="3">The sequence shown here is derived from an EMBL/GenBank/DDBJ whole genome shotgun (WGS) entry which is preliminary data.</text>
</comment>
<dbReference type="InterPro" id="IPR045518">
    <property type="entry name" value="2EXR"/>
</dbReference>
<proteinExistence type="predicted"/>
<feature type="region of interest" description="Disordered" evidence="1">
    <location>
        <begin position="1"/>
        <end position="21"/>
    </location>
</feature>
<dbReference type="RefSeq" id="XP_066719949.1">
    <property type="nucleotide sequence ID" value="XM_066854094.1"/>
</dbReference>
<keyword evidence="4" id="KW-1185">Reference proteome</keyword>
<feature type="region of interest" description="Disordered" evidence="1">
    <location>
        <begin position="115"/>
        <end position="200"/>
    </location>
</feature>
<evidence type="ECO:0000313" key="4">
    <source>
        <dbReference type="Proteomes" id="UP001480595"/>
    </source>
</evidence>